<dbReference type="GO" id="GO:0016787">
    <property type="term" value="F:hydrolase activity"/>
    <property type="evidence" value="ECO:0007669"/>
    <property type="project" value="UniProtKB-KW"/>
</dbReference>
<dbReference type="PANTHER" id="PTHR42951">
    <property type="entry name" value="METALLO-BETA-LACTAMASE DOMAIN-CONTAINING"/>
    <property type="match status" value="1"/>
</dbReference>
<dbReference type="AlphaFoldDB" id="A0A2Z3JCH6"/>
<name>A0A2Z3JCH6_9DEIO</name>
<dbReference type="OrthoDB" id="9802248at2"/>
<dbReference type="KEGG" id="dez:DKM44_06185"/>
<dbReference type="Gene3D" id="3.60.15.10">
    <property type="entry name" value="Ribonuclease Z/Hydroxyacylglutathione hydrolase-like"/>
    <property type="match status" value="1"/>
</dbReference>
<dbReference type="Pfam" id="PF00753">
    <property type="entry name" value="Lactamase_B"/>
    <property type="match status" value="1"/>
</dbReference>
<dbReference type="InterPro" id="IPR036866">
    <property type="entry name" value="RibonucZ/Hydroxyglut_hydro"/>
</dbReference>
<proteinExistence type="predicted"/>
<dbReference type="InterPro" id="IPR050855">
    <property type="entry name" value="NDM-1-like"/>
</dbReference>
<keyword evidence="3" id="KW-1185">Reference proteome</keyword>
<reference evidence="2 3" key="1">
    <citation type="submission" date="2018-05" db="EMBL/GenBank/DDBJ databases">
        <title>Complete Genome Sequence of Deinococcus sp. strain 17bor-2.</title>
        <authorList>
            <person name="Srinivasan S."/>
        </authorList>
    </citation>
    <scope>NUCLEOTIDE SEQUENCE [LARGE SCALE GENOMIC DNA]</scope>
    <source>
        <strain evidence="2 3">17bor-2</strain>
    </source>
</reference>
<keyword evidence="2" id="KW-0378">Hydrolase</keyword>
<evidence type="ECO:0000313" key="3">
    <source>
        <dbReference type="Proteomes" id="UP000245368"/>
    </source>
</evidence>
<feature type="domain" description="Metallo-beta-lactamase" evidence="1">
    <location>
        <begin position="23"/>
        <end position="226"/>
    </location>
</feature>
<organism evidence="2 3">
    <name type="scientific">Deinococcus irradiatisoli</name>
    <dbReference type="NCBI Taxonomy" id="2202254"/>
    <lineage>
        <taxon>Bacteria</taxon>
        <taxon>Thermotogati</taxon>
        <taxon>Deinococcota</taxon>
        <taxon>Deinococci</taxon>
        <taxon>Deinococcales</taxon>
        <taxon>Deinococcaceae</taxon>
        <taxon>Deinococcus</taxon>
    </lineage>
</organism>
<evidence type="ECO:0000313" key="2">
    <source>
        <dbReference type="EMBL" id="AWN22867.1"/>
    </source>
</evidence>
<dbReference type="PANTHER" id="PTHR42951:SF15">
    <property type="entry name" value="METALLO-BETA-LACTAMASE SUPERFAMILY PROTEIN"/>
    <property type="match status" value="1"/>
</dbReference>
<evidence type="ECO:0000259" key="1">
    <source>
        <dbReference type="SMART" id="SM00849"/>
    </source>
</evidence>
<accession>A0A2Z3JCH6</accession>
<dbReference type="EMBL" id="CP029494">
    <property type="protein sequence ID" value="AWN22867.1"/>
    <property type="molecule type" value="Genomic_DNA"/>
</dbReference>
<dbReference type="InterPro" id="IPR001279">
    <property type="entry name" value="Metallo-B-lactamas"/>
</dbReference>
<gene>
    <name evidence="2" type="ORF">DKM44_06185</name>
</gene>
<dbReference type="RefSeq" id="WP_109826195.1">
    <property type="nucleotide sequence ID" value="NZ_CP029494.1"/>
</dbReference>
<dbReference type="SUPFAM" id="SSF56281">
    <property type="entry name" value="Metallo-hydrolase/oxidoreductase"/>
    <property type="match status" value="1"/>
</dbReference>
<protein>
    <submittedName>
        <fullName evidence="2">MBL fold metallo-hydrolase</fullName>
    </submittedName>
</protein>
<sequence>MRLNDDVAALEIGATLMGGQTLIHPAVILDEVAGHTLVDAGMPGMEGAIEAALAELGIGLGDIRQVIVTHHDLDHIGGLPAVVAASGAQVWALEREVPFIEGQERPQKMPPPERVAEMLADPATSPAMRAMLSAPPTTAKVDRALQDGEVLPLAGGVRVVATPGHTKGHLSLFAERSRTLITGDALTSKDGQLHGPMERATPDMPTAWQSANKLAQLGAQTVLTYHGGVVSENADEQLRQVAAQGDAPA</sequence>
<dbReference type="SMART" id="SM00849">
    <property type="entry name" value="Lactamase_B"/>
    <property type="match status" value="1"/>
</dbReference>
<dbReference type="CDD" id="cd07721">
    <property type="entry name" value="yflN-like_MBL-fold"/>
    <property type="match status" value="1"/>
</dbReference>
<dbReference type="Proteomes" id="UP000245368">
    <property type="component" value="Chromosome"/>
</dbReference>